<dbReference type="EMBL" id="RSCK01000001">
    <property type="protein sequence ID" value="RUT14514.1"/>
    <property type="molecule type" value="Genomic_DNA"/>
</dbReference>
<name>A0AB37USQ7_9CYAN</name>
<dbReference type="Proteomes" id="UP000282574">
    <property type="component" value="Unassembled WGS sequence"/>
</dbReference>
<protein>
    <submittedName>
        <fullName evidence="1">Uncharacterized protein</fullName>
    </submittedName>
</protein>
<sequence length="76" mass="8608">MNISSQPHIEIWFDSIEYGYRIDLQDESMCEILETQLVTEGSSTTYANAVSTALSVIKSYAIKLKVRAGKLSRENY</sequence>
<proteinExistence type="predicted"/>
<accession>A0AB37USQ7</accession>
<comment type="caution">
    <text evidence="1">The sequence shown here is derived from an EMBL/GenBank/DDBJ whole genome shotgun (WGS) entry which is preliminary data.</text>
</comment>
<keyword evidence="2" id="KW-1185">Reference proteome</keyword>
<reference evidence="1 2" key="1">
    <citation type="journal article" date="2019" name="Genome Biol. Evol.">
        <title>Day and night: Metabolic profiles and evolutionary relationships of six axenic non-marine cyanobacteria.</title>
        <authorList>
            <person name="Will S.E."/>
            <person name="Henke P."/>
            <person name="Boedeker C."/>
            <person name="Huang S."/>
            <person name="Brinkmann H."/>
            <person name="Rohde M."/>
            <person name="Jarek M."/>
            <person name="Friedl T."/>
            <person name="Seufert S."/>
            <person name="Schumacher M."/>
            <person name="Overmann J."/>
            <person name="Neumann-Schaal M."/>
            <person name="Petersen J."/>
        </authorList>
    </citation>
    <scope>NUCLEOTIDE SEQUENCE [LARGE SCALE GENOMIC DNA]</scope>
    <source>
        <strain evidence="1 2">SAG 39.79</strain>
    </source>
</reference>
<dbReference type="RefSeq" id="WP_106170909.1">
    <property type="nucleotide sequence ID" value="NZ_JAVKZF010000005.1"/>
</dbReference>
<organism evidence="1 2">
    <name type="scientific">Chroococcidiopsis cubana SAG 39.79</name>
    <dbReference type="NCBI Taxonomy" id="388085"/>
    <lineage>
        <taxon>Bacteria</taxon>
        <taxon>Bacillati</taxon>
        <taxon>Cyanobacteriota</taxon>
        <taxon>Cyanophyceae</taxon>
        <taxon>Chroococcidiopsidales</taxon>
        <taxon>Chroococcidiopsidaceae</taxon>
        <taxon>Chroococcidiopsis</taxon>
    </lineage>
</organism>
<dbReference type="AlphaFoldDB" id="A0AB37USQ7"/>
<evidence type="ECO:0000313" key="1">
    <source>
        <dbReference type="EMBL" id="RUT14514.1"/>
    </source>
</evidence>
<evidence type="ECO:0000313" key="2">
    <source>
        <dbReference type="Proteomes" id="UP000282574"/>
    </source>
</evidence>
<gene>
    <name evidence="1" type="ORF">DSM107010_00600</name>
</gene>